<dbReference type="AlphaFoldDB" id="A0AAU9LT03"/>
<sequence>MNDLVSTALLMGDLKYNDNPDKITYVLGYGHLKTFLDDYFAHLALTDIDLSNHFNRRLKVPKALLKGKISIKDYDDVKIVHDHFGVVLIGKGTKKRRKKFLFHVDDVERYSNTYLISILLHINNCQKKQE</sequence>
<name>A0AAU9LT03_9ASTR</name>
<keyword evidence="2" id="KW-1185">Reference proteome</keyword>
<evidence type="ECO:0000313" key="1">
    <source>
        <dbReference type="EMBL" id="CAH1416732.1"/>
    </source>
</evidence>
<evidence type="ECO:0000313" key="2">
    <source>
        <dbReference type="Proteomes" id="UP001157418"/>
    </source>
</evidence>
<organism evidence="1 2">
    <name type="scientific">Lactuca virosa</name>
    <dbReference type="NCBI Taxonomy" id="75947"/>
    <lineage>
        <taxon>Eukaryota</taxon>
        <taxon>Viridiplantae</taxon>
        <taxon>Streptophyta</taxon>
        <taxon>Embryophyta</taxon>
        <taxon>Tracheophyta</taxon>
        <taxon>Spermatophyta</taxon>
        <taxon>Magnoliopsida</taxon>
        <taxon>eudicotyledons</taxon>
        <taxon>Gunneridae</taxon>
        <taxon>Pentapetalae</taxon>
        <taxon>asterids</taxon>
        <taxon>campanulids</taxon>
        <taxon>Asterales</taxon>
        <taxon>Asteraceae</taxon>
        <taxon>Cichorioideae</taxon>
        <taxon>Cichorieae</taxon>
        <taxon>Lactucinae</taxon>
        <taxon>Lactuca</taxon>
    </lineage>
</organism>
<accession>A0AAU9LT03</accession>
<dbReference type="EMBL" id="CAKMRJ010000002">
    <property type="protein sequence ID" value="CAH1416732.1"/>
    <property type="molecule type" value="Genomic_DNA"/>
</dbReference>
<reference evidence="1 2" key="1">
    <citation type="submission" date="2022-01" db="EMBL/GenBank/DDBJ databases">
        <authorList>
            <person name="Xiong W."/>
            <person name="Schranz E."/>
        </authorList>
    </citation>
    <scope>NUCLEOTIDE SEQUENCE [LARGE SCALE GENOMIC DNA]</scope>
</reference>
<gene>
    <name evidence="1" type="ORF">LVIROSA_LOCUS4479</name>
</gene>
<dbReference type="Proteomes" id="UP001157418">
    <property type="component" value="Unassembled WGS sequence"/>
</dbReference>
<comment type="caution">
    <text evidence="1">The sequence shown here is derived from an EMBL/GenBank/DDBJ whole genome shotgun (WGS) entry which is preliminary data.</text>
</comment>
<protein>
    <submittedName>
        <fullName evidence="1">Uncharacterized protein</fullName>
    </submittedName>
</protein>
<proteinExistence type="predicted"/>